<comment type="caution">
    <text evidence="2">The sequence shown here is derived from an EMBL/GenBank/DDBJ whole genome shotgun (WGS) entry which is preliminary data.</text>
</comment>
<reference evidence="2 3" key="1">
    <citation type="submission" date="2023-01" db="EMBL/GenBank/DDBJ databases">
        <title>Analysis of 21 Apiospora genomes using comparative genomics revels a genus with tremendous synthesis potential of carbohydrate active enzymes and secondary metabolites.</title>
        <authorList>
            <person name="Sorensen T."/>
        </authorList>
    </citation>
    <scope>NUCLEOTIDE SEQUENCE [LARGE SCALE GENOMIC DNA]</scope>
    <source>
        <strain evidence="2 3">CBS 83171</strain>
    </source>
</reference>
<protein>
    <submittedName>
        <fullName evidence="2">Uncharacterized protein</fullName>
    </submittedName>
</protein>
<keyword evidence="3" id="KW-1185">Reference proteome</keyword>
<proteinExistence type="predicted"/>
<feature type="compositionally biased region" description="Basic and acidic residues" evidence="1">
    <location>
        <begin position="249"/>
        <end position="258"/>
    </location>
</feature>
<organism evidence="2 3">
    <name type="scientific">Apiospora saccharicola</name>
    <dbReference type="NCBI Taxonomy" id="335842"/>
    <lineage>
        <taxon>Eukaryota</taxon>
        <taxon>Fungi</taxon>
        <taxon>Dikarya</taxon>
        <taxon>Ascomycota</taxon>
        <taxon>Pezizomycotina</taxon>
        <taxon>Sordariomycetes</taxon>
        <taxon>Xylariomycetidae</taxon>
        <taxon>Amphisphaeriales</taxon>
        <taxon>Apiosporaceae</taxon>
        <taxon>Apiospora</taxon>
    </lineage>
</organism>
<feature type="region of interest" description="Disordered" evidence="1">
    <location>
        <begin position="249"/>
        <end position="270"/>
    </location>
</feature>
<dbReference type="EMBL" id="JAQQWM010000004">
    <property type="protein sequence ID" value="KAK8067458.1"/>
    <property type="molecule type" value="Genomic_DNA"/>
</dbReference>
<dbReference type="Proteomes" id="UP001446871">
    <property type="component" value="Unassembled WGS sequence"/>
</dbReference>
<sequence>MPQVDEDPDYPGDIVYPQFYTTPYPKYAPNGLALWGNIRLRQQGPGKGLEIPQDIYEKAGSRNDELTQSERTLLLSRGDAIGKALAYPKSLTLAEKYEAMGWMNLDELHAAIRQASGGTISQASELMARAKASLQSLNFEEILLLANQFRADQSLWFRRQQFPGNSEACRLITAQEAIDNELFYQAQAYLMDDPKLRKAGYARYLAAEENEETGLYIQLYEPKGFRKIPAHVLAPTRYPFPPLRRELTPEPPTKDLDSSGHFVPTRRDGVDSVTGQRHWPGFFQYDDGFYPLSPKKLFMRDLMRKNGTKKKPLSDVELSDQYHALPAEEQSEYEARAETVRLAAWERPTGNNWKQLDKLALPREQETPGLLLAPEVDLTGRREGPRCRDGTDLAGNPDWPMLINLHGAYPLPPDQLLALDLKRTGETGFMIRGQELETRYDALLPEEKAELETRSEVLRQAAWDEWEEGGWEKRPKFGRDTPNWEQFDSLNVLPPWRKAVAQKTSS</sequence>
<accession>A0ABR1VBZ6</accession>
<name>A0ABR1VBZ6_9PEZI</name>
<evidence type="ECO:0000313" key="2">
    <source>
        <dbReference type="EMBL" id="KAK8067458.1"/>
    </source>
</evidence>
<evidence type="ECO:0000313" key="3">
    <source>
        <dbReference type="Proteomes" id="UP001446871"/>
    </source>
</evidence>
<evidence type="ECO:0000256" key="1">
    <source>
        <dbReference type="SAM" id="MobiDB-lite"/>
    </source>
</evidence>
<gene>
    <name evidence="2" type="ORF">PG996_006570</name>
</gene>